<gene>
    <name evidence="1" type="ORF">K239x_21920</name>
</gene>
<proteinExistence type="predicted"/>
<keyword evidence="2" id="KW-1185">Reference proteome</keyword>
<name>A0A517NSZ7_9BACT</name>
<sequence length="152" mass="17390">METAAHPRSLFKRRPLGTIDRDATSFGSAGTGVVKTFRCADSSNPVVDQLRISHEDYLDLVREIHKLPRQRETICLDCKTTFSYLTLDTYVKCPHCGRQTKTRSFGGYNEPQDVIEAVLAWLGDGPAFDELMRRRNEFFDRELLDESLDDDD</sequence>
<dbReference type="Proteomes" id="UP000319817">
    <property type="component" value="Chromosome"/>
</dbReference>
<organism evidence="1 2">
    <name type="scientific">Stieleria marina</name>
    <dbReference type="NCBI Taxonomy" id="1930275"/>
    <lineage>
        <taxon>Bacteria</taxon>
        <taxon>Pseudomonadati</taxon>
        <taxon>Planctomycetota</taxon>
        <taxon>Planctomycetia</taxon>
        <taxon>Pirellulales</taxon>
        <taxon>Pirellulaceae</taxon>
        <taxon>Stieleria</taxon>
    </lineage>
</organism>
<accession>A0A517NSZ7</accession>
<dbReference type="AlphaFoldDB" id="A0A517NSZ7"/>
<evidence type="ECO:0000313" key="1">
    <source>
        <dbReference type="EMBL" id="QDT10236.1"/>
    </source>
</evidence>
<reference evidence="1 2" key="1">
    <citation type="submission" date="2019-02" db="EMBL/GenBank/DDBJ databases">
        <title>Deep-cultivation of Planctomycetes and their phenomic and genomic characterization uncovers novel biology.</title>
        <authorList>
            <person name="Wiegand S."/>
            <person name="Jogler M."/>
            <person name="Boedeker C."/>
            <person name="Pinto D."/>
            <person name="Vollmers J."/>
            <person name="Rivas-Marin E."/>
            <person name="Kohn T."/>
            <person name="Peeters S.H."/>
            <person name="Heuer A."/>
            <person name="Rast P."/>
            <person name="Oberbeckmann S."/>
            <person name="Bunk B."/>
            <person name="Jeske O."/>
            <person name="Meyerdierks A."/>
            <person name="Storesund J.E."/>
            <person name="Kallscheuer N."/>
            <person name="Luecker S."/>
            <person name="Lage O.M."/>
            <person name="Pohl T."/>
            <person name="Merkel B.J."/>
            <person name="Hornburger P."/>
            <person name="Mueller R.-W."/>
            <person name="Bruemmer F."/>
            <person name="Labrenz M."/>
            <person name="Spormann A.M."/>
            <person name="Op den Camp H."/>
            <person name="Overmann J."/>
            <person name="Amann R."/>
            <person name="Jetten M.S.M."/>
            <person name="Mascher T."/>
            <person name="Medema M.H."/>
            <person name="Devos D.P."/>
            <person name="Kaster A.-K."/>
            <person name="Ovreas L."/>
            <person name="Rohde M."/>
            <person name="Galperin M.Y."/>
            <person name="Jogler C."/>
        </authorList>
    </citation>
    <scope>NUCLEOTIDE SEQUENCE [LARGE SCALE GENOMIC DNA]</scope>
    <source>
        <strain evidence="1 2">K23_9</strain>
    </source>
</reference>
<evidence type="ECO:0000313" key="2">
    <source>
        <dbReference type="Proteomes" id="UP000319817"/>
    </source>
</evidence>
<protein>
    <submittedName>
        <fullName evidence="1">Uncharacterized protein</fullName>
    </submittedName>
</protein>
<dbReference type="EMBL" id="CP036526">
    <property type="protein sequence ID" value="QDT10236.1"/>
    <property type="molecule type" value="Genomic_DNA"/>
</dbReference>